<evidence type="ECO:0000313" key="9">
    <source>
        <dbReference type="EMBL" id="SVA04905.1"/>
    </source>
</evidence>
<feature type="transmembrane region" description="Helical" evidence="8">
    <location>
        <begin position="44"/>
        <end position="65"/>
    </location>
</feature>
<evidence type="ECO:0000256" key="1">
    <source>
        <dbReference type="ARBA" id="ARBA00004651"/>
    </source>
</evidence>
<comment type="catalytic activity">
    <reaction evidence="7">
        <text>fluoride(in) = fluoride(out)</text>
        <dbReference type="Rhea" id="RHEA:76159"/>
        <dbReference type="ChEBI" id="CHEBI:17051"/>
    </reaction>
    <physiologicalReaction direction="left-to-right" evidence="7">
        <dbReference type="Rhea" id="RHEA:76160"/>
    </physiologicalReaction>
</comment>
<dbReference type="GO" id="GO:1903425">
    <property type="term" value="F:fluoride transmembrane transporter activity"/>
    <property type="evidence" value="ECO:0007669"/>
    <property type="project" value="TreeGrafter"/>
</dbReference>
<keyword evidence="3 8" id="KW-0812">Transmembrane</keyword>
<dbReference type="InterPro" id="IPR003691">
    <property type="entry name" value="FluC"/>
</dbReference>
<evidence type="ECO:0008006" key="10">
    <source>
        <dbReference type="Google" id="ProtNLM"/>
    </source>
</evidence>
<sequence>VAGAGAALRWLAADRWPGGHRGTLLVNVLGAFLLGLLAGSDASAATLTVVGTGGLGALTTFSRLAQDAVDLAEPSDDTSPGMRSPGVPVLYLGTTLVLGLAAAWLGLEITA</sequence>
<evidence type="ECO:0000256" key="4">
    <source>
        <dbReference type="ARBA" id="ARBA00022989"/>
    </source>
</evidence>
<keyword evidence="5 8" id="KW-0472">Membrane</keyword>
<keyword evidence="4 8" id="KW-1133">Transmembrane helix</keyword>
<reference evidence="9" key="1">
    <citation type="submission" date="2018-05" db="EMBL/GenBank/DDBJ databases">
        <authorList>
            <person name="Lanie J.A."/>
            <person name="Ng W.-L."/>
            <person name="Kazmierczak K.M."/>
            <person name="Andrzejewski T.M."/>
            <person name="Davidsen T.M."/>
            <person name="Wayne K.J."/>
            <person name="Tettelin H."/>
            <person name="Glass J.I."/>
            <person name="Rusch D."/>
            <person name="Podicherti R."/>
            <person name="Tsui H.-C.T."/>
            <person name="Winkler M.E."/>
        </authorList>
    </citation>
    <scope>NUCLEOTIDE SEQUENCE</scope>
</reference>
<dbReference type="EMBL" id="UINC01003277">
    <property type="protein sequence ID" value="SVA04905.1"/>
    <property type="molecule type" value="Genomic_DNA"/>
</dbReference>
<keyword evidence="2" id="KW-1003">Cell membrane</keyword>
<evidence type="ECO:0000256" key="6">
    <source>
        <dbReference type="ARBA" id="ARBA00035120"/>
    </source>
</evidence>
<dbReference type="Pfam" id="PF02537">
    <property type="entry name" value="CRCB"/>
    <property type="match status" value="1"/>
</dbReference>
<gene>
    <name evidence="9" type="ORF">METZ01_LOCUS57759</name>
</gene>
<name>A0A381SLH7_9ZZZZ</name>
<dbReference type="PANTHER" id="PTHR28259:SF1">
    <property type="entry name" value="FLUORIDE EXPORT PROTEIN 1-RELATED"/>
    <property type="match status" value="1"/>
</dbReference>
<organism evidence="9">
    <name type="scientific">marine metagenome</name>
    <dbReference type="NCBI Taxonomy" id="408172"/>
    <lineage>
        <taxon>unclassified sequences</taxon>
        <taxon>metagenomes</taxon>
        <taxon>ecological metagenomes</taxon>
    </lineage>
</organism>
<dbReference type="PANTHER" id="PTHR28259">
    <property type="entry name" value="FLUORIDE EXPORT PROTEIN 1-RELATED"/>
    <property type="match status" value="1"/>
</dbReference>
<evidence type="ECO:0000256" key="5">
    <source>
        <dbReference type="ARBA" id="ARBA00023136"/>
    </source>
</evidence>
<feature type="non-terminal residue" evidence="9">
    <location>
        <position position="1"/>
    </location>
</feature>
<feature type="transmembrane region" description="Helical" evidence="8">
    <location>
        <begin position="85"/>
        <end position="107"/>
    </location>
</feature>
<evidence type="ECO:0000256" key="7">
    <source>
        <dbReference type="ARBA" id="ARBA00035585"/>
    </source>
</evidence>
<protein>
    <recommendedName>
        <fullName evidence="10">Fluoride ion transporter CrcB</fullName>
    </recommendedName>
</protein>
<comment type="similarity">
    <text evidence="6">Belongs to the fluoride channel Fluc/FEX (TC 1.A.43) family.</text>
</comment>
<proteinExistence type="inferred from homology"/>
<evidence type="ECO:0000256" key="2">
    <source>
        <dbReference type="ARBA" id="ARBA00022475"/>
    </source>
</evidence>
<evidence type="ECO:0000256" key="3">
    <source>
        <dbReference type="ARBA" id="ARBA00022692"/>
    </source>
</evidence>
<dbReference type="GO" id="GO:0005886">
    <property type="term" value="C:plasma membrane"/>
    <property type="evidence" value="ECO:0007669"/>
    <property type="project" value="UniProtKB-SubCell"/>
</dbReference>
<feature type="transmembrane region" description="Helical" evidence="8">
    <location>
        <begin position="18"/>
        <end position="37"/>
    </location>
</feature>
<dbReference type="AlphaFoldDB" id="A0A381SLH7"/>
<comment type="subcellular location">
    <subcellularLocation>
        <location evidence="1">Cell membrane</location>
        <topology evidence="1">Multi-pass membrane protein</topology>
    </subcellularLocation>
</comment>
<evidence type="ECO:0000256" key="8">
    <source>
        <dbReference type="SAM" id="Phobius"/>
    </source>
</evidence>
<accession>A0A381SLH7</accession>